<feature type="region of interest" description="Disordered" evidence="1">
    <location>
        <begin position="150"/>
        <end position="169"/>
    </location>
</feature>
<sequence length="549" mass="59146">MGSKAVALTAAPLTIALVLTGCGGGGGGAPAGNATADATISIYGTNPPGNMLPANATDAGSAKMQEGLYSQLVGYGADDGRPFDQVAESITSADKKVYNVKLRKGWKFHDGTEVKAKNFVDAWNWGAYGPNAQLSATWFKQIDGFDDVYTKDPDGASGPQKPPTPASKTMKGLKVIGDHEFEITLKAPFSVFTTVIGYTPFAPLPDKFFADPEAFAKNPIGNGPLKFVSFTPNVEIRMTRNDEFPLDQKKVKFRNLVIKIYSQQEAAYKDLLSGQLDFIETLPPSAKAGGKYKTELGDRLLTAKLLSISTLTVPSYLPEYGSLDLRKAIALAVNRDQITKTVLADTYVPADGWVNDNIEGYEKGVCGEFCEYDPAKAKEYYARSGHSGKITIQSNSDGGRKEPLEAACNSIKNAIGVECTFVGATNFGEFRNIIDGSKLTGLGRSDWGADYAEIENFLNPLHRTGGSSNDSKTSNPQLDALLAQADATADRAEAIRLYQQAHRLLPTYFPSIPLWMERGVGARSDNLATATMSFKRRLEYASVTVKGNG</sequence>
<feature type="domain" description="Solute-binding protein family 5" evidence="2">
    <location>
        <begin position="85"/>
        <end position="468"/>
    </location>
</feature>
<dbReference type="Proteomes" id="UP000763557">
    <property type="component" value="Unassembled WGS sequence"/>
</dbReference>
<evidence type="ECO:0000313" key="4">
    <source>
        <dbReference type="Proteomes" id="UP000763557"/>
    </source>
</evidence>
<dbReference type="CDD" id="cd00995">
    <property type="entry name" value="PBP2_NikA_DppA_OppA_like"/>
    <property type="match status" value="1"/>
</dbReference>
<dbReference type="PIRSF" id="PIRSF002741">
    <property type="entry name" value="MppA"/>
    <property type="match status" value="1"/>
</dbReference>
<keyword evidence="4" id="KW-1185">Reference proteome</keyword>
<name>A0ABX2FAQ5_9PSEU</name>
<dbReference type="InterPro" id="IPR030678">
    <property type="entry name" value="Peptide/Ni-bd"/>
</dbReference>
<accession>A0ABX2FAQ5</accession>
<dbReference type="InterPro" id="IPR000914">
    <property type="entry name" value="SBP_5_dom"/>
</dbReference>
<dbReference type="PANTHER" id="PTHR30290">
    <property type="entry name" value="PERIPLASMIC BINDING COMPONENT OF ABC TRANSPORTER"/>
    <property type="match status" value="1"/>
</dbReference>
<dbReference type="InterPro" id="IPR039424">
    <property type="entry name" value="SBP_5"/>
</dbReference>
<proteinExistence type="predicted"/>
<dbReference type="Pfam" id="PF00496">
    <property type="entry name" value="SBP_bac_5"/>
    <property type="match status" value="1"/>
</dbReference>
<reference evidence="3 4" key="1">
    <citation type="submission" date="2020-01" db="EMBL/GenBank/DDBJ databases">
        <title>Kibdelosporangium persica a novel Actinomycetes from a hot desert in Iran.</title>
        <authorList>
            <person name="Safaei N."/>
            <person name="Zaburannyi N."/>
            <person name="Mueller R."/>
            <person name="Wink J."/>
        </authorList>
    </citation>
    <scope>NUCLEOTIDE SEQUENCE [LARGE SCALE GENOMIC DNA]</scope>
    <source>
        <strain evidence="3 4">4NS15</strain>
    </source>
</reference>
<organism evidence="3 4">
    <name type="scientific">Kibdelosporangium persicum</name>
    <dbReference type="NCBI Taxonomy" id="2698649"/>
    <lineage>
        <taxon>Bacteria</taxon>
        <taxon>Bacillati</taxon>
        <taxon>Actinomycetota</taxon>
        <taxon>Actinomycetes</taxon>
        <taxon>Pseudonocardiales</taxon>
        <taxon>Pseudonocardiaceae</taxon>
        <taxon>Kibdelosporangium</taxon>
    </lineage>
</organism>
<dbReference type="EMBL" id="JAAATY010000016">
    <property type="protein sequence ID" value="NRN67858.1"/>
    <property type="molecule type" value="Genomic_DNA"/>
</dbReference>
<dbReference type="SUPFAM" id="SSF53850">
    <property type="entry name" value="Periplasmic binding protein-like II"/>
    <property type="match status" value="1"/>
</dbReference>
<dbReference type="RefSeq" id="WP_173136264.1">
    <property type="nucleotide sequence ID" value="NZ_CBCSGW010000054.1"/>
</dbReference>
<evidence type="ECO:0000259" key="2">
    <source>
        <dbReference type="Pfam" id="PF00496"/>
    </source>
</evidence>
<protein>
    <submittedName>
        <fullName evidence="3">Periplasmic substrate-binding component of ABC-type oligopeptide/dipeptide transport system</fullName>
    </submittedName>
</protein>
<dbReference type="Gene3D" id="3.40.190.10">
    <property type="entry name" value="Periplasmic binding protein-like II"/>
    <property type="match status" value="1"/>
</dbReference>
<dbReference type="PANTHER" id="PTHR30290:SF83">
    <property type="entry name" value="ABC TRANSPORTER SUBSTRATE-BINDING PROTEIN"/>
    <property type="match status" value="1"/>
</dbReference>
<evidence type="ECO:0000256" key="1">
    <source>
        <dbReference type="SAM" id="MobiDB-lite"/>
    </source>
</evidence>
<dbReference type="Gene3D" id="3.90.76.10">
    <property type="entry name" value="Dipeptide-binding Protein, Domain 1"/>
    <property type="match status" value="1"/>
</dbReference>
<dbReference type="Gene3D" id="3.10.105.10">
    <property type="entry name" value="Dipeptide-binding Protein, Domain 3"/>
    <property type="match status" value="1"/>
</dbReference>
<dbReference type="PROSITE" id="PS51257">
    <property type="entry name" value="PROKAR_LIPOPROTEIN"/>
    <property type="match status" value="1"/>
</dbReference>
<comment type="caution">
    <text evidence="3">The sequence shown here is derived from an EMBL/GenBank/DDBJ whole genome shotgun (WGS) entry which is preliminary data.</text>
</comment>
<gene>
    <name evidence="3" type="ORF">GC106_50990</name>
</gene>
<evidence type="ECO:0000313" key="3">
    <source>
        <dbReference type="EMBL" id="NRN67858.1"/>
    </source>
</evidence>